<feature type="non-terminal residue" evidence="1">
    <location>
        <position position="148"/>
    </location>
</feature>
<gene>
    <name evidence="1" type="ORF">P691DRAFT_618541</name>
</gene>
<dbReference type="Proteomes" id="UP000807342">
    <property type="component" value="Unassembled WGS sequence"/>
</dbReference>
<dbReference type="EMBL" id="MU151122">
    <property type="protein sequence ID" value="KAF9449721.1"/>
    <property type="molecule type" value="Genomic_DNA"/>
</dbReference>
<dbReference type="OrthoDB" id="3184970at2759"/>
<keyword evidence="2" id="KW-1185">Reference proteome</keyword>
<dbReference type="Gene3D" id="3.30.710.10">
    <property type="entry name" value="Potassium Channel Kv1.1, Chain A"/>
    <property type="match status" value="1"/>
</dbReference>
<evidence type="ECO:0008006" key="3">
    <source>
        <dbReference type="Google" id="ProtNLM"/>
    </source>
</evidence>
<proteinExistence type="predicted"/>
<comment type="caution">
    <text evidence="1">The sequence shown here is derived from an EMBL/GenBank/DDBJ whole genome shotgun (WGS) entry which is preliminary data.</text>
</comment>
<dbReference type="InterPro" id="IPR011333">
    <property type="entry name" value="SKP1/BTB/POZ_sf"/>
</dbReference>
<dbReference type="AlphaFoldDB" id="A0A9P6C2L6"/>
<feature type="non-terminal residue" evidence="1">
    <location>
        <position position="1"/>
    </location>
</feature>
<evidence type="ECO:0000313" key="1">
    <source>
        <dbReference type="EMBL" id="KAF9449721.1"/>
    </source>
</evidence>
<organism evidence="1 2">
    <name type="scientific">Macrolepiota fuliginosa MF-IS2</name>
    <dbReference type="NCBI Taxonomy" id="1400762"/>
    <lineage>
        <taxon>Eukaryota</taxon>
        <taxon>Fungi</taxon>
        <taxon>Dikarya</taxon>
        <taxon>Basidiomycota</taxon>
        <taxon>Agaricomycotina</taxon>
        <taxon>Agaricomycetes</taxon>
        <taxon>Agaricomycetidae</taxon>
        <taxon>Agaricales</taxon>
        <taxon>Agaricineae</taxon>
        <taxon>Agaricaceae</taxon>
        <taxon>Macrolepiota</taxon>
    </lineage>
</organism>
<protein>
    <recommendedName>
        <fullName evidence="3">BTB domain-containing protein</fullName>
    </recommendedName>
</protein>
<name>A0A9P6C2L6_9AGAR</name>
<accession>A0A9P6C2L6</accession>
<evidence type="ECO:0000313" key="2">
    <source>
        <dbReference type="Proteomes" id="UP000807342"/>
    </source>
</evidence>
<reference evidence="1" key="1">
    <citation type="submission" date="2020-11" db="EMBL/GenBank/DDBJ databases">
        <authorList>
            <consortium name="DOE Joint Genome Institute"/>
            <person name="Ahrendt S."/>
            <person name="Riley R."/>
            <person name="Andreopoulos W."/>
            <person name="Labutti K."/>
            <person name="Pangilinan J."/>
            <person name="Ruiz-Duenas F.J."/>
            <person name="Barrasa J.M."/>
            <person name="Sanchez-Garcia M."/>
            <person name="Camarero S."/>
            <person name="Miyauchi S."/>
            <person name="Serrano A."/>
            <person name="Linde D."/>
            <person name="Babiker R."/>
            <person name="Drula E."/>
            <person name="Ayuso-Fernandez I."/>
            <person name="Pacheco R."/>
            <person name="Padilla G."/>
            <person name="Ferreira P."/>
            <person name="Barriuso J."/>
            <person name="Kellner H."/>
            <person name="Castanera R."/>
            <person name="Alfaro M."/>
            <person name="Ramirez L."/>
            <person name="Pisabarro A.G."/>
            <person name="Kuo A."/>
            <person name="Tritt A."/>
            <person name="Lipzen A."/>
            <person name="He G."/>
            <person name="Yan M."/>
            <person name="Ng V."/>
            <person name="Cullen D."/>
            <person name="Martin F."/>
            <person name="Rosso M.-N."/>
            <person name="Henrissat B."/>
            <person name="Hibbett D."/>
            <person name="Martinez A.T."/>
            <person name="Grigoriev I.V."/>
        </authorList>
    </citation>
    <scope>NUCLEOTIDE SEQUENCE</scope>
    <source>
        <strain evidence="1">MF-IS2</strain>
    </source>
</reference>
<sequence>DVIFQSSDGIQFYIHRKNLETATGGFAPPEFATCGEVVYLTESARTLELLFQFIYPRRHPSLECEVIEVLAPLAEAAEKYEVFPAMNICYVRMSNYVLQHPRDVMIYAGRHGHHDLLDRAAPLVIAEPLKATLDVLPPSLVVPWVSQV</sequence>